<dbReference type="EMBL" id="BQNB010019375">
    <property type="protein sequence ID" value="GJT84623.1"/>
    <property type="molecule type" value="Genomic_DNA"/>
</dbReference>
<comment type="caution">
    <text evidence="2">The sequence shown here is derived from an EMBL/GenBank/DDBJ whole genome shotgun (WGS) entry which is preliminary data.</text>
</comment>
<feature type="compositionally biased region" description="Acidic residues" evidence="1">
    <location>
        <begin position="1"/>
        <end position="15"/>
    </location>
</feature>
<evidence type="ECO:0000313" key="3">
    <source>
        <dbReference type="Proteomes" id="UP001151760"/>
    </source>
</evidence>
<accession>A0ABQ5HBU2</accession>
<proteinExistence type="predicted"/>
<keyword evidence="3" id="KW-1185">Reference proteome</keyword>
<evidence type="ECO:0000313" key="2">
    <source>
        <dbReference type="EMBL" id="GJT84623.1"/>
    </source>
</evidence>
<organism evidence="2 3">
    <name type="scientific">Tanacetum coccineum</name>
    <dbReference type="NCBI Taxonomy" id="301880"/>
    <lineage>
        <taxon>Eukaryota</taxon>
        <taxon>Viridiplantae</taxon>
        <taxon>Streptophyta</taxon>
        <taxon>Embryophyta</taxon>
        <taxon>Tracheophyta</taxon>
        <taxon>Spermatophyta</taxon>
        <taxon>Magnoliopsida</taxon>
        <taxon>eudicotyledons</taxon>
        <taxon>Gunneridae</taxon>
        <taxon>Pentapetalae</taxon>
        <taxon>asterids</taxon>
        <taxon>campanulids</taxon>
        <taxon>Asterales</taxon>
        <taxon>Asteraceae</taxon>
        <taxon>Asteroideae</taxon>
        <taxon>Anthemideae</taxon>
        <taxon>Anthemidinae</taxon>
        <taxon>Tanacetum</taxon>
    </lineage>
</organism>
<reference evidence="2" key="2">
    <citation type="submission" date="2022-01" db="EMBL/GenBank/DDBJ databases">
        <authorList>
            <person name="Yamashiro T."/>
            <person name="Shiraishi A."/>
            <person name="Satake H."/>
            <person name="Nakayama K."/>
        </authorList>
    </citation>
    <scope>NUCLEOTIDE SEQUENCE</scope>
</reference>
<dbReference type="Proteomes" id="UP001151760">
    <property type="component" value="Unassembled WGS sequence"/>
</dbReference>
<reference evidence="2" key="1">
    <citation type="journal article" date="2022" name="Int. J. Mol. Sci.">
        <title>Draft Genome of Tanacetum Coccineum: Genomic Comparison of Closely Related Tanacetum-Family Plants.</title>
        <authorList>
            <person name="Yamashiro T."/>
            <person name="Shiraishi A."/>
            <person name="Nakayama K."/>
            <person name="Satake H."/>
        </authorList>
    </citation>
    <scope>NUCLEOTIDE SEQUENCE</scope>
</reference>
<gene>
    <name evidence="2" type="ORF">Tco_1066340</name>
</gene>
<evidence type="ECO:0000256" key="1">
    <source>
        <dbReference type="SAM" id="MobiDB-lite"/>
    </source>
</evidence>
<feature type="region of interest" description="Disordered" evidence="1">
    <location>
        <begin position="1"/>
        <end position="31"/>
    </location>
</feature>
<protein>
    <submittedName>
        <fullName evidence="2">Uncharacterized protein</fullName>
    </submittedName>
</protein>
<sequence>MPHEEVAEEESDSDYNAESRPSVTLEESSKSNPLKKFTYVTETGENGKKFFIKTPGQDVVAKVYKDKVKYDKYCLKMLNRWAQGKITKCDVLTRGKGPINLKVHIDGGSSEIIYNFKISDLHMQQKLDDIHKPDQELELDLSRPLEEQDLTTKLNQLAKRKMKNADDLLDYFKSTKRQDFISIEDFRELNNDMLYHVQEIFFRLHQGPRIDVLAKTFNFLLAAEVVKRNLNPNKHMRLIEQLRQ</sequence>
<feature type="compositionally biased region" description="Polar residues" evidence="1">
    <location>
        <begin position="16"/>
        <end position="31"/>
    </location>
</feature>
<name>A0ABQ5HBU2_9ASTR</name>